<dbReference type="GO" id="GO:0045095">
    <property type="term" value="C:keratin filament"/>
    <property type="evidence" value="ECO:0007669"/>
    <property type="project" value="UniProtKB-UniRule"/>
</dbReference>
<evidence type="ECO:0000256" key="5">
    <source>
        <dbReference type="ARBA" id="ARBA00034495"/>
    </source>
</evidence>
<dbReference type="GO" id="GO:0005198">
    <property type="term" value="F:structural molecule activity"/>
    <property type="evidence" value="ECO:0007669"/>
    <property type="project" value="InterPro"/>
</dbReference>
<evidence type="ECO:0000256" key="6">
    <source>
        <dbReference type="RuleBase" id="RU369044"/>
    </source>
</evidence>
<dbReference type="AlphaFoldDB" id="A0A1U7QVH3"/>
<evidence type="ECO:0000313" key="9">
    <source>
        <dbReference type="RefSeq" id="XP_005073970.1"/>
    </source>
</evidence>
<evidence type="ECO:0000256" key="2">
    <source>
        <dbReference type="ARBA" id="ARBA00011662"/>
    </source>
</evidence>
<organism evidence="8 9">
    <name type="scientific">Mesocricetus auratus</name>
    <name type="common">Golden hamster</name>
    <dbReference type="NCBI Taxonomy" id="10036"/>
    <lineage>
        <taxon>Eukaryota</taxon>
        <taxon>Metazoa</taxon>
        <taxon>Chordata</taxon>
        <taxon>Craniata</taxon>
        <taxon>Vertebrata</taxon>
        <taxon>Euteleostomi</taxon>
        <taxon>Mammalia</taxon>
        <taxon>Eutheria</taxon>
        <taxon>Euarchontoglires</taxon>
        <taxon>Glires</taxon>
        <taxon>Rodentia</taxon>
        <taxon>Myomorpha</taxon>
        <taxon>Muroidea</taxon>
        <taxon>Cricetidae</taxon>
        <taxon>Cricetinae</taxon>
        <taxon>Mesocricetus</taxon>
    </lineage>
</organism>
<dbReference type="OrthoDB" id="9809529at2759"/>
<dbReference type="Proteomes" id="UP000886700">
    <property type="component" value="Unplaced"/>
</dbReference>
<dbReference type="GeneID" id="101834725"/>
<evidence type="ECO:0000313" key="8">
    <source>
        <dbReference type="Proteomes" id="UP000886700"/>
    </source>
</evidence>
<feature type="compositionally biased region" description="Polar residues" evidence="7">
    <location>
        <begin position="20"/>
        <end position="32"/>
    </location>
</feature>
<comment type="subunit">
    <text evidence="2 6">Interacts with hair keratins.</text>
</comment>
<dbReference type="InterPro" id="IPR007659">
    <property type="entry name" value="Keratin_matx"/>
</dbReference>
<dbReference type="InterPro" id="IPR007951">
    <property type="entry name" value="KRTAP_PMG"/>
</dbReference>
<feature type="compositionally biased region" description="Low complexity" evidence="7">
    <location>
        <begin position="1"/>
        <end position="19"/>
    </location>
</feature>
<dbReference type="PANTHER" id="PTHR23260:SF7">
    <property type="entry name" value="KERATIN-ASSOCIATED PROTEIN 26-1"/>
    <property type="match status" value="1"/>
</dbReference>
<keyword evidence="4 6" id="KW-0416">Keratin</keyword>
<dbReference type="RefSeq" id="XP_005073970.1">
    <property type="nucleotide sequence ID" value="XM_005073913.1"/>
</dbReference>
<evidence type="ECO:0000256" key="7">
    <source>
        <dbReference type="SAM" id="MobiDB-lite"/>
    </source>
</evidence>
<dbReference type="eggNOG" id="ENOG502TCVB">
    <property type="taxonomic scope" value="Eukaryota"/>
</dbReference>
<proteinExistence type="inferred from homology"/>
<keyword evidence="8" id="KW-1185">Reference proteome</keyword>
<gene>
    <name evidence="9" type="primary">LOC101834725</name>
</gene>
<dbReference type="KEGG" id="maua:101834725"/>
<evidence type="ECO:0000256" key="1">
    <source>
        <dbReference type="ARBA" id="ARBA00003327"/>
    </source>
</evidence>
<evidence type="ECO:0000256" key="4">
    <source>
        <dbReference type="ARBA" id="ARBA00022744"/>
    </source>
</evidence>
<protein>
    <recommendedName>
        <fullName evidence="6">Keratin-associated protein</fullName>
    </recommendedName>
</protein>
<evidence type="ECO:0000256" key="3">
    <source>
        <dbReference type="ARBA" id="ARBA00022737"/>
    </source>
</evidence>
<accession>A0A1U7QVH3</accession>
<feature type="region of interest" description="Disordered" evidence="7">
    <location>
        <begin position="1"/>
        <end position="32"/>
    </location>
</feature>
<name>A0A1U7QVH3_MESAU</name>
<sequence length="183" mass="19696">MSSNCRSETCSSSSLRNSSHVPVTSPTGPCSTEMTCRDASCSPTSSLGSNTPCDNFHEPCSEHRSCPSASCNRNTGSPSVGSPVTSGMSGSQEGHSCLPVTSCNSSCGRATSCRQPLSCCLPSYQSYCCQPLGYLTYGHQPLRTLKYGCQPFSCIPDYHRPTSYTYGRFQPYSSCLSGWRYSY</sequence>
<keyword evidence="3" id="KW-0677">Repeat</keyword>
<comment type="similarity">
    <text evidence="5 6">Belongs to the PMG family.</text>
</comment>
<comment type="function">
    <text evidence="1 6">In the hair cortex, hair keratin intermediate filaments are embedded in an interfilamentous matrix, consisting of hair keratin-associated proteins (KRTAP), which are essential for the formation of a rigid and resistant hair shaft through their extensive disulfide bond cross-linking with abundant cysteine residues of hair keratins. The matrix proteins include the high-sulfur and high-glycine-tyrosine keratins.</text>
</comment>
<reference evidence="9" key="1">
    <citation type="submission" date="2025-08" db="UniProtKB">
        <authorList>
            <consortium name="RefSeq"/>
        </authorList>
    </citation>
    <scope>IDENTIFICATION</scope>
    <source>
        <tissue evidence="9">Liver</tissue>
    </source>
</reference>
<dbReference type="Pfam" id="PF05287">
    <property type="entry name" value="PMG"/>
    <property type="match status" value="1"/>
</dbReference>
<dbReference type="GO" id="GO:0005829">
    <property type="term" value="C:cytosol"/>
    <property type="evidence" value="ECO:0007669"/>
    <property type="project" value="UniProtKB-ARBA"/>
</dbReference>
<dbReference type="PANTHER" id="PTHR23260">
    <property type="entry name" value="KERATIN ASSOCIATED PROTEIN 3-3-RELATED"/>
    <property type="match status" value="1"/>
</dbReference>